<evidence type="ECO:0000313" key="1">
    <source>
        <dbReference type="EMBL" id="PKI61773.1"/>
    </source>
</evidence>
<name>A0A2I0K124_PUNGR</name>
<protein>
    <submittedName>
        <fullName evidence="1">Uncharacterized protein</fullName>
    </submittedName>
</protein>
<reference evidence="1 2" key="1">
    <citation type="submission" date="2017-11" db="EMBL/GenBank/DDBJ databases">
        <title>De-novo sequencing of pomegranate (Punica granatum L.) genome.</title>
        <authorList>
            <person name="Akparov Z."/>
            <person name="Amiraslanov A."/>
            <person name="Hajiyeva S."/>
            <person name="Abbasov M."/>
            <person name="Kaur K."/>
            <person name="Hamwieh A."/>
            <person name="Solovyev V."/>
            <person name="Salamov A."/>
            <person name="Braich B."/>
            <person name="Kosarev P."/>
            <person name="Mahmoud A."/>
            <person name="Hajiyev E."/>
            <person name="Babayeva S."/>
            <person name="Izzatullayeva V."/>
            <person name="Mammadov A."/>
            <person name="Mammadov A."/>
            <person name="Sharifova S."/>
            <person name="Ojaghi J."/>
            <person name="Eynullazada K."/>
            <person name="Bayramov B."/>
            <person name="Abdulazimova A."/>
            <person name="Shahmuradov I."/>
        </authorList>
    </citation>
    <scope>NUCLEOTIDE SEQUENCE [LARGE SCALE GENOMIC DNA]</scope>
    <source>
        <strain evidence="2">cv. AG2017</strain>
        <tissue evidence="1">Leaf</tissue>
    </source>
</reference>
<sequence>RVAGTPYSAMMLRLRKRATAFAVTDARVIASIHLVKLFLSFRVKNNVSGEQCTRNPSVRQTSVRHRSRAPAHARAAPITARESLCPPCAPHVLPRACMHACSRDVPSVCPRIRALVTARPSASHRAIKRLSTRPRTLHLRARLPARQTSSHVPSRAFQALP</sequence>
<evidence type="ECO:0000313" key="2">
    <source>
        <dbReference type="Proteomes" id="UP000233551"/>
    </source>
</evidence>
<dbReference type="EMBL" id="PGOL01001007">
    <property type="protein sequence ID" value="PKI61773.1"/>
    <property type="molecule type" value="Genomic_DNA"/>
</dbReference>
<proteinExistence type="predicted"/>
<accession>A0A2I0K124</accession>
<gene>
    <name evidence="1" type="ORF">CRG98_017823</name>
</gene>
<feature type="non-terminal residue" evidence="1">
    <location>
        <position position="1"/>
    </location>
</feature>
<dbReference type="AlphaFoldDB" id="A0A2I0K124"/>
<comment type="caution">
    <text evidence="1">The sequence shown here is derived from an EMBL/GenBank/DDBJ whole genome shotgun (WGS) entry which is preliminary data.</text>
</comment>
<organism evidence="1 2">
    <name type="scientific">Punica granatum</name>
    <name type="common">Pomegranate</name>
    <dbReference type="NCBI Taxonomy" id="22663"/>
    <lineage>
        <taxon>Eukaryota</taxon>
        <taxon>Viridiplantae</taxon>
        <taxon>Streptophyta</taxon>
        <taxon>Embryophyta</taxon>
        <taxon>Tracheophyta</taxon>
        <taxon>Spermatophyta</taxon>
        <taxon>Magnoliopsida</taxon>
        <taxon>eudicotyledons</taxon>
        <taxon>Gunneridae</taxon>
        <taxon>Pentapetalae</taxon>
        <taxon>rosids</taxon>
        <taxon>malvids</taxon>
        <taxon>Myrtales</taxon>
        <taxon>Lythraceae</taxon>
        <taxon>Punica</taxon>
    </lineage>
</organism>
<keyword evidence="2" id="KW-1185">Reference proteome</keyword>
<dbReference type="Proteomes" id="UP000233551">
    <property type="component" value="Unassembled WGS sequence"/>
</dbReference>